<sequence length="163" mass="17880">MIPVSETLLEYRGSRFSWFSGGDDHVYVRTDGPPVHDDFPDAVEFSDDAGDPWVKLPRRAISARYSQRVTGTWHGVPVTVSERVRGGLRRGMVEIWYAGTEPDAAVGAGFSGNQNDGWSALVSPDEVADVRVEITRHPMTGSCRRELATPETKEARDDSGSAT</sequence>
<dbReference type="OrthoDB" id="4733347at2"/>
<evidence type="ECO:0000256" key="1">
    <source>
        <dbReference type="SAM" id="MobiDB-lite"/>
    </source>
</evidence>
<feature type="region of interest" description="Disordered" evidence="1">
    <location>
        <begin position="139"/>
        <end position="163"/>
    </location>
</feature>
<evidence type="ECO:0000313" key="2">
    <source>
        <dbReference type="EMBL" id="KOS11669.1"/>
    </source>
</evidence>
<gene>
    <name evidence="2" type="ORF">XI38_03750</name>
</gene>
<accession>A0A0M9VLY2</accession>
<dbReference type="AlphaFoldDB" id="A0A0M9VLY2"/>
<dbReference type="KEGG" id="mcw:A8L33_02455"/>
<proteinExistence type="predicted"/>
<dbReference type="EMBL" id="LAVO01000003">
    <property type="protein sequence ID" value="KOS11669.1"/>
    <property type="molecule type" value="Genomic_DNA"/>
</dbReference>
<protein>
    <submittedName>
        <fullName evidence="2">Uncharacterized protein</fullName>
    </submittedName>
</protein>
<reference evidence="2" key="1">
    <citation type="submission" date="2015-04" db="EMBL/GenBank/DDBJ databases">
        <title>Complete genome sequence of Microbacterium chocolatum SIT 101, a bacterium enantioselectively hydrolyzing mesomeric diesters.</title>
        <authorList>
            <person name="Li X."/>
            <person name="Xu Y."/>
        </authorList>
    </citation>
    <scope>NUCLEOTIDE SEQUENCE [LARGE SCALE GENOMIC DNA]</scope>
    <source>
        <strain evidence="2">SIT 101</strain>
    </source>
</reference>
<organism evidence="2 3">
    <name type="scientific">Microbacterium aurantiacum</name>
    <dbReference type="NCBI Taxonomy" id="162393"/>
    <lineage>
        <taxon>Bacteria</taxon>
        <taxon>Bacillati</taxon>
        <taxon>Actinomycetota</taxon>
        <taxon>Actinomycetes</taxon>
        <taxon>Micrococcales</taxon>
        <taxon>Microbacteriaceae</taxon>
        <taxon>Microbacterium</taxon>
    </lineage>
</organism>
<comment type="caution">
    <text evidence="2">The sequence shown here is derived from an EMBL/GenBank/DDBJ whole genome shotgun (WGS) entry which is preliminary data.</text>
</comment>
<feature type="compositionally biased region" description="Basic and acidic residues" evidence="1">
    <location>
        <begin position="143"/>
        <end position="163"/>
    </location>
</feature>
<name>A0A0M9VLY2_9MICO</name>
<dbReference type="PATRIC" id="fig|84292.3.peg.779"/>
<dbReference type="Proteomes" id="UP000037737">
    <property type="component" value="Unassembled WGS sequence"/>
</dbReference>
<evidence type="ECO:0000313" key="3">
    <source>
        <dbReference type="Proteomes" id="UP000037737"/>
    </source>
</evidence>
<keyword evidence="3" id="KW-1185">Reference proteome</keyword>